<dbReference type="RefSeq" id="WP_223470010.1">
    <property type="nucleotide sequence ID" value="NZ_JAFBIL020000008.1"/>
</dbReference>
<dbReference type="InterPro" id="IPR009872">
    <property type="entry name" value="DUF1427"/>
</dbReference>
<dbReference type="Proteomes" id="UP000809349">
    <property type="component" value="Unassembled WGS sequence"/>
</dbReference>
<dbReference type="NCBIfam" id="TIGR03510">
    <property type="entry name" value="XapX"/>
    <property type="match status" value="1"/>
</dbReference>
<name>A0ABS7SUD6_9BURK</name>
<comment type="caution">
    <text evidence="1">The sequence shown here is derived from an EMBL/GenBank/DDBJ whole genome shotgun (WGS) entry which is preliminary data.</text>
</comment>
<gene>
    <name evidence="1" type="ORF">I4X03_020010</name>
</gene>
<evidence type="ECO:0000313" key="2">
    <source>
        <dbReference type="Proteomes" id="UP000809349"/>
    </source>
</evidence>
<dbReference type="Pfam" id="PF07235">
    <property type="entry name" value="DUF1427"/>
    <property type="match status" value="1"/>
</dbReference>
<proteinExistence type="predicted"/>
<reference evidence="1 2" key="1">
    <citation type="submission" date="2021-01" db="EMBL/GenBank/DDBJ databases">
        <authorList>
            <person name="Ruan W."/>
            <person name="Khan S.A."/>
            <person name="Jeon C.O."/>
        </authorList>
    </citation>
    <scope>NUCLEOTIDE SEQUENCE [LARGE SCALE GENOMIC DNA]</scope>
    <source>
        <strain evidence="1 2">R798</strain>
    </source>
</reference>
<accession>A0ABS7SUD6</accession>
<evidence type="ECO:0000313" key="1">
    <source>
        <dbReference type="EMBL" id="MBZ2209559.1"/>
    </source>
</evidence>
<sequence>MYLMSIGAGILVGIIYGLINVRSPAPPAIALVGLLGMLIGEQVVPVAKRLAQGAPLTKAWLASECAPKITGIAPKEQQPGEDRA</sequence>
<dbReference type="InterPro" id="IPR020017">
    <property type="entry name" value="XapX_domain"/>
</dbReference>
<organism evidence="1 2">
    <name type="scientific">Massilia soli</name>
    <dbReference type="NCBI Taxonomy" id="2792854"/>
    <lineage>
        <taxon>Bacteria</taxon>
        <taxon>Pseudomonadati</taxon>
        <taxon>Pseudomonadota</taxon>
        <taxon>Betaproteobacteria</taxon>
        <taxon>Burkholderiales</taxon>
        <taxon>Oxalobacteraceae</taxon>
        <taxon>Telluria group</taxon>
        <taxon>Massilia</taxon>
    </lineage>
</organism>
<reference evidence="1 2" key="2">
    <citation type="submission" date="2021-08" db="EMBL/GenBank/DDBJ databases">
        <title>Massilia sp. R798.</title>
        <authorList>
            <person name="Baek J.H."/>
            <person name="Jung H.S."/>
            <person name="Kim K.R."/>
            <person name="Jeon C.O."/>
        </authorList>
    </citation>
    <scope>NUCLEOTIDE SEQUENCE [LARGE SCALE GENOMIC DNA]</scope>
    <source>
        <strain evidence="1 2">R798</strain>
    </source>
</reference>
<dbReference type="EMBL" id="JAFBIL020000008">
    <property type="protein sequence ID" value="MBZ2209559.1"/>
    <property type="molecule type" value="Genomic_DNA"/>
</dbReference>
<protein>
    <submittedName>
        <fullName evidence="1">XapX domain-containing protein</fullName>
    </submittedName>
</protein>
<keyword evidence="2" id="KW-1185">Reference proteome</keyword>